<keyword evidence="5" id="KW-0131">Cell cycle</keyword>
<protein>
    <recommendedName>
        <fullName evidence="3">Cyclin-H</fullName>
    </recommendedName>
</protein>
<dbReference type="FunFam" id="1.10.472.10:FF:000029">
    <property type="entry name" value="Cyclin h"/>
    <property type="match status" value="1"/>
</dbReference>
<dbReference type="InterPro" id="IPR001356">
    <property type="entry name" value="HD"/>
</dbReference>
<feature type="domain" description="Cyclin-like" evidence="9">
    <location>
        <begin position="63"/>
        <end position="150"/>
    </location>
</feature>
<dbReference type="CDD" id="cd20524">
    <property type="entry name" value="CYCLIN_CCNH_rpt1"/>
    <property type="match status" value="1"/>
</dbReference>
<dbReference type="Gene3D" id="1.10.10.60">
    <property type="entry name" value="Homeodomain-like"/>
    <property type="match status" value="1"/>
</dbReference>
<dbReference type="GO" id="GO:0016538">
    <property type="term" value="F:cyclin-dependent protein serine/threonine kinase regulator activity"/>
    <property type="evidence" value="ECO:0007669"/>
    <property type="project" value="InterPro"/>
</dbReference>
<evidence type="ECO:0000256" key="7">
    <source>
        <dbReference type="ARBA" id="ARBA00026042"/>
    </source>
</evidence>
<dbReference type="InterPro" id="IPR013763">
    <property type="entry name" value="Cyclin-like_dom"/>
</dbReference>
<dbReference type="NCBIfam" id="TIGR00569">
    <property type="entry name" value="ccl1"/>
    <property type="match status" value="1"/>
</dbReference>
<evidence type="ECO:0000256" key="1">
    <source>
        <dbReference type="ARBA" id="ARBA00004123"/>
    </source>
</evidence>
<dbReference type="CDD" id="cd00086">
    <property type="entry name" value="homeodomain"/>
    <property type="match status" value="1"/>
</dbReference>
<sequence length="526" mass="61008">MFATSSQKKFWMFRDEVEISNCRVAANAKYITYAKSRAKQSADIENHYLTAQEERILVSSYENHLREFCRKFSPPMPRYVIGTALHYLKRFYVNNSVMDFPPKEILVTCVYLACKVEEFNISMDHFVGNLNGNREKAAAIILDNELLLMQQLNYQLTIHNPFRPLEGLMIDIKTRFKTLHDPERLRPEIDEFLEKVFFTDAILIYSPSQIALAAIIHSASTSKENVDQYITQILFGDDEKYLLNLIEAVKKIRVMVRGFELPHREITKTLEKKLEGCRNPENNSDDPAYLRRMKESFEDEENWQDGQYSSRTEQIHIRSLLSVGLVQYIAVSGIIDMEFLPDQSVQTDQQQKQQPISAVQTDPIEDNCIQNSTENAVKRVKIDFSIDAILSRTQSSSQSKIVHSQPKCNPEDDPQFSWVYCTRYRPPKLPRAKREVNIRTRYRNPRIPFSTIEVTTLERKFLQSPYLGSNDVNELAAILNMSPKRGYSDGGNYNDRLDDNLANIYNAPEVVGFHFLILNEERKILN</sequence>
<evidence type="ECO:0000256" key="2">
    <source>
        <dbReference type="ARBA" id="ARBA00008638"/>
    </source>
</evidence>
<comment type="subcellular location">
    <subcellularLocation>
        <location evidence="1">Nucleus</location>
    </subcellularLocation>
</comment>
<dbReference type="CDD" id="cd20525">
    <property type="entry name" value="CYCLIN_CCNH_rpt2"/>
    <property type="match status" value="1"/>
</dbReference>
<evidence type="ECO:0000256" key="6">
    <source>
        <dbReference type="ARBA" id="ARBA00025343"/>
    </source>
</evidence>
<keyword evidence="4 8" id="KW-0195">Cyclin</keyword>
<dbReference type="InterPro" id="IPR009057">
    <property type="entry name" value="Homeodomain-like_sf"/>
</dbReference>
<organism evidence="10">
    <name type="scientific">Evadne anonyx</name>
    <dbReference type="NCBI Taxonomy" id="141404"/>
    <lineage>
        <taxon>Eukaryota</taxon>
        <taxon>Metazoa</taxon>
        <taxon>Ecdysozoa</taxon>
        <taxon>Arthropoda</taxon>
        <taxon>Crustacea</taxon>
        <taxon>Branchiopoda</taxon>
        <taxon>Diplostraca</taxon>
        <taxon>Cladocera</taxon>
        <taxon>Onychopoda</taxon>
        <taxon>Podonidae</taxon>
        <taxon>Evadne</taxon>
    </lineage>
</organism>
<dbReference type="InterPro" id="IPR036915">
    <property type="entry name" value="Cyclin-like_sf"/>
</dbReference>
<dbReference type="PANTHER" id="PTHR10026">
    <property type="entry name" value="CYCLIN"/>
    <property type="match status" value="1"/>
</dbReference>
<dbReference type="FunFam" id="1.10.472.10:FF:000088">
    <property type="entry name" value="Cyclin-H"/>
    <property type="match status" value="1"/>
</dbReference>
<evidence type="ECO:0000256" key="4">
    <source>
        <dbReference type="ARBA" id="ARBA00023127"/>
    </source>
</evidence>
<reference evidence="10" key="1">
    <citation type="submission" date="2021-04" db="EMBL/GenBank/DDBJ databases">
        <authorList>
            <person name="Cornetti L."/>
        </authorList>
    </citation>
    <scope>NUCLEOTIDE SEQUENCE</scope>
</reference>
<evidence type="ECO:0000256" key="3">
    <source>
        <dbReference type="ARBA" id="ARBA00019496"/>
    </source>
</evidence>
<accession>A0A9N6ZFE0</accession>
<dbReference type="Pfam" id="PF16899">
    <property type="entry name" value="Cyclin_C_2"/>
    <property type="match status" value="1"/>
</dbReference>
<evidence type="ECO:0000256" key="5">
    <source>
        <dbReference type="ARBA" id="ARBA00023306"/>
    </source>
</evidence>
<evidence type="ECO:0000259" key="9">
    <source>
        <dbReference type="SMART" id="SM00385"/>
    </source>
</evidence>
<proteinExistence type="inferred from homology"/>
<dbReference type="Gene3D" id="1.10.472.10">
    <property type="entry name" value="Cyclin-like"/>
    <property type="match status" value="2"/>
</dbReference>
<dbReference type="GO" id="GO:0003677">
    <property type="term" value="F:DNA binding"/>
    <property type="evidence" value="ECO:0007669"/>
    <property type="project" value="InterPro"/>
</dbReference>
<evidence type="ECO:0000313" key="10">
    <source>
        <dbReference type="EMBL" id="CAG4642591.1"/>
    </source>
</evidence>
<dbReference type="SMART" id="SM00385">
    <property type="entry name" value="CYCLIN"/>
    <property type="match status" value="1"/>
</dbReference>
<dbReference type="EMBL" id="OC985936">
    <property type="protein sequence ID" value="CAG4642591.1"/>
    <property type="molecule type" value="Genomic_DNA"/>
</dbReference>
<dbReference type="InterPro" id="IPR027081">
    <property type="entry name" value="CyclinH/Ccl1"/>
</dbReference>
<evidence type="ECO:0000256" key="8">
    <source>
        <dbReference type="RuleBase" id="RU000383"/>
    </source>
</evidence>
<comment type="subunit">
    <text evidence="7">Associates primarily with CDK7 and MAT1 to form the CAK complex. CAK can further associate with the core-TFIIH to form the TFIIH basal transcription factor.</text>
</comment>
<dbReference type="GO" id="GO:0070985">
    <property type="term" value="C:transcription factor TFIIK complex"/>
    <property type="evidence" value="ECO:0007669"/>
    <property type="project" value="InterPro"/>
</dbReference>
<dbReference type="Pfam" id="PF00134">
    <property type="entry name" value="Cyclin_N"/>
    <property type="match status" value="1"/>
</dbReference>
<dbReference type="GO" id="GO:0006351">
    <property type="term" value="P:DNA-templated transcription"/>
    <property type="evidence" value="ECO:0007669"/>
    <property type="project" value="InterPro"/>
</dbReference>
<dbReference type="SUPFAM" id="SSF46689">
    <property type="entry name" value="Homeodomain-like"/>
    <property type="match status" value="1"/>
</dbReference>
<gene>
    <name evidence="10" type="primary">EOG090X080D</name>
</gene>
<dbReference type="InterPro" id="IPR031658">
    <property type="entry name" value="Cyclin_C_2"/>
</dbReference>
<dbReference type="InterPro" id="IPR006671">
    <property type="entry name" value="Cyclin_N"/>
</dbReference>
<dbReference type="InterPro" id="IPR043198">
    <property type="entry name" value="Cyclin/Ssn8"/>
</dbReference>
<dbReference type="SUPFAM" id="SSF47954">
    <property type="entry name" value="Cyclin-like"/>
    <property type="match status" value="2"/>
</dbReference>
<dbReference type="AlphaFoldDB" id="A0A9N6ZFE0"/>
<comment type="similarity">
    <text evidence="2">Belongs to the cyclin family. Cyclin C subfamily.</text>
</comment>
<dbReference type="GO" id="GO:0006357">
    <property type="term" value="P:regulation of transcription by RNA polymerase II"/>
    <property type="evidence" value="ECO:0007669"/>
    <property type="project" value="InterPro"/>
</dbReference>
<name>A0A9N6ZFE0_9CRUS</name>
<comment type="function">
    <text evidence="6">Regulates CDK7, the catalytic subunit of the CDK-activating kinase (CAK) enzymatic complex. CAK activates the cyclin-associated kinases CDK1, CDK2, CDK4 and CDK6 by threonine phosphorylation. CAK complexed to the core-TFIIH basal transcription factor activates RNA polymerase II by serine phosphorylation of the repetitive C-terminal domain (CTD) of its large subunit (POLR2A), allowing its escape from the promoter and elongation of the transcripts. Involved in cell cycle control and in RNA transcription by RNA polymerase II. Its expression and activity are constant throughout the cell cycle.</text>
</comment>